<dbReference type="Proteomes" id="UP000192738">
    <property type="component" value="Unassembled WGS sequence"/>
</dbReference>
<feature type="domain" description="DUF7479" evidence="1">
    <location>
        <begin position="11"/>
        <end position="69"/>
    </location>
</feature>
<gene>
    <name evidence="2" type="ORF">SAMN04488500_12729</name>
</gene>
<evidence type="ECO:0000259" key="1">
    <source>
        <dbReference type="Pfam" id="PF24292"/>
    </source>
</evidence>
<sequence>MSKEVTQQQLNIVCVKCGIKLTLGKVTLSYLGSSFPVELYKCSACGLVYIPEELANGKMQQVEAALEDK</sequence>
<organism evidence="2 3">
    <name type="scientific">Sporomusa malonica</name>
    <dbReference type="NCBI Taxonomy" id="112901"/>
    <lineage>
        <taxon>Bacteria</taxon>
        <taxon>Bacillati</taxon>
        <taxon>Bacillota</taxon>
        <taxon>Negativicutes</taxon>
        <taxon>Selenomonadales</taxon>
        <taxon>Sporomusaceae</taxon>
        <taxon>Sporomusa</taxon>
    </lineage>
</organism>
<accession>A0A1W2EPH9</accession>
<dbReference type="NCBIfam" id="NF045645">
    <property type="entry name" value="DVU_1557_fam"/>
    <property type="match status" value="1"/>
</dbReference>
<dbReference type="Pfam" id="PF24292">
    <property type="entry name" value="DUF7479"/>
    <property type="match status" value="1"/>
</dbReference>
<reference evidence="2 3" key="1">
    <citation type="submission" date="2017-04" db="EMBL/GenBank/DDBJ databases">
        <authorList>
            <person name="Afonso C.L."/>
            <person name="Miller P.J."/>
            <person name="Scott M.A."/>
            <person name="Spackman E."/>
            <person name="Goraichik I."/>
            <person name="Dimitrov K.M."/>
            <person name="Suarez D.L."/>
            <person name="Swayne D.E."/>
        </authorList>
    </citation>
    <scope>NUCLEOTIDE SEQUENCE [LARGE SCALE GENOMIC DNA]</scope>
    <source>
        <strain evidence="2 3">DSM 5090</strain>
    </source>
</reference>
<dbReference type="InterPro" id="IPR054656">
    <property type="entry name" value="DVU_1557-like"/>
</dbReference>
<evidence type="ECO:0000313" key="3">
    <source>
        <dbReference type="Proteomes" id="UP000192738"/>
    </source>
</evidence>
<dbReference type="EMBL" id="FWXI01000027">
    <property type="protein sequence ID" value="SMD11571.1"/>
    <property type="molecule type" value="Genomic_DNA"/>
</dbReference>
<keyword evidence="3" id="KW-1185">Reference proteome</keyword>
<dbReference type="InterPro" id="IPR055902">
    <property type="entry name" value="DUF7479"/>
</dbReference>
<dbReference type="OrthoDB" id="1753012at2"/>
<dbReference type="STRING" id="112901.SAMN04488500_12729"/>
<dbReference type="AlphaFoldDB" id="A0A1W2EPH9"/>
<dbReference type="RefSeq" id="WP_084578059.1">
    <property type="nucleotide sequence ID" value="NZ_CP155572.1"/>
</dbReference>
<proteinExistence type="predicted"/>
<protein>
    <recommendedName>
        <fullName evidence="1">DUF7479 domain-containing protein</fullName>
    </recommendedName>
</protein>
<name>A0A1W2EPH9_9FIRM</name>
<evidence type="ECO:0000313" key="2">
    <source>
        <dbReference type="EMBL" id="SMD11571.1"/>
    </source>
</evidence>